<name>A0A409WD84_9AGAR</name>
<gene>
    <name evidence="1" type="ORF">CVT26_012361</name>
</gene>
<dbReference type="EMBL" id="NHYE01005153">
    <property type="protein sequence ID" value="PPQ76495.1"/>
    <property type="molecule type" value="Genomic_DNA"/>
</dbReference>
<reference evidence="1 2" key="1">
    <citation type="journal article" date="2018" name="Evol. Lett.">
        <title>Horizontal gene cluster transfer increased hallucinogenic mushroom diversity.</title>
        <authorList>
            <person name="Reynolds H.T."/>
            <person name="Vijayakumar V."/>
            <person name="Gluck-Thaler E."/>
            <person name="Korotkin H.B."/>
            <person name="Matheny P.B."/>
            <person name="Slot J.C."/>
        </authorList>
    </citation>
    <scope>NUCLEOTIDE SEQUENCE [LARGE SCALE GENOMIC DNA]</scope>
    <source>
        <strain evidence="1 2">SRW20</strain>
    </source>
</reference>
<organism evidence="1 2">
    <name type="scientific">Gymnopilus dilepis</name>
    <dbReference type="NCBI Taxonomy" id="231916"/>
    <lineage>
        <taxon>Eukaryota</taxon>
        <taxon>Fungi</taxon>
        <taxon>Dikarya</taxon>
        <taxon>Basidiomycota</taxon>
        <taxon>Agaricomycotina</taxon>
        <taxon>Agaricomycetes</taxon>
        <taxon>Agaricomycetidae</taxon>
        <taxon>Agaricales</taxon>
        <taxon>Agaricineae</taxon>
        <taxon>Hymenogastraceae</taxon>
        <taxon>Gymnopilus</taxon>
    </lineage>
</organism>
<dbReference type="Proteomes" id="UP000284706">
    <property type="component" value="Unassembled WGS sequence"/>
</dbReference>
<keyword evidence="2" id="KW-1185">Reference proteome</keyword>
<dbReference type="AlphaFoldDB" id="A0A409WD84"/>
<protein>
    <submittedName>
        <fullName evidence="1">Uncharacterized protein</fullName>
    </submittedName>
</protein>
<dbReference type="InParanoid" id="A0A409WD84"/>
<evidence type="ECO:0000313" key="1">
    <source>
        <dbReference type="EMBL" id="PPQ76495.1"/>
    </source>
</evidence>
<comment type="caution">
    <text evidence="1">The sequence shown here is derived from an EMBL/GenBank/DDBJ whole genome shotgun (WGS) entry which is preliminary data.</text>
</comment>
<evidence type="ECO:0000313" key="2">
    <source>
        <dbReference type="Proteomes" id="UP000284706"/>
    </source>
</evidence>
<sequence length="268" mass="30177">MGSTGIRRLRRLRPYQPFPVPPDVLVLPKPIEESVYGYSSVGLSILGSAPKTPDELLELMAQQRPGPRGGRGTRKPRKFFQAHLMWYGIGFHEHESVDELEGWHWAAMSSDPPPTIYAGLSQVDAIMRQKWLVAAAEEQARVMSSLIQRGATVYTSDLLAQLTGVWQLTGQFFKDPDTFLRTHFPLTAPPQHVLVLLAVDEEAENEVFEWAADVHELWVVKVDNIYRGSGRSQGRFPDFVIGKDEQAVNAKADAIERENIAAAWTFRR</sequence>
<accession>A0A409WD84</accession>
<proteinExistence type="predicted"/>